<dbReference type="OrthoDB" id="3966635at2"/>
<keyword evidence="2" id="KW-1185">Reference proteome</keyword>
<dbReference type="RefSeq" id="WP_113980226.1">
    <property type="nucleotide sequence ID" value="NZ_QMEY01000003.1"/>
</dbReference>
<dbReference type="AlphaFoldDB" id="A0A366M1G1"/>
<name>A0A366M1G1_9ACTN</name>
<dbReference type="Proteomes" id="UP000253303">
    <property type="component" value="Unassembled WGS sequence"/>
</dbReference>
<comment type="caution">
    <text evidence="1">The sequence shown here is derived from an EMBL/GenBank/DDBJ whole genome shotgun (WGS) entry which is preliminary data.</text>
</comment>
<proteinExistence type="predicted"/>
<evidence type="ECO:0000313" key="1">
    <source>
        <dbReference type="EMBL" id="RBQ20021.1"/>
    </source>
</evidence>
<accession>A0A366M1G1</accession>
<protein>
    <submittedName>
        <fullName evidence="1">Uncharacterized protein</fullName>
    </submittedName>
</protein>
<dbReference type="InterPro" id="IPR032871">
    <property type="entry name" value="AHH_dom_containing"/>
</dbReference>
<dbReference type="Pfam" id="PF14412">
    <property type="entry name" value="AHH"/>
    <property type="match status" value="1"/>
</dbReference>
<organism evidence="1 2">
    <name type="scientific">Spongiactinospora rosea</name>
    <dbReference type="NCBI Taxonomy" id="2248750"/>
    <lineage>
        <taxon>Bacteria</taxon>
        <taxon>Bacillati</taxon>
        <taxon>Actinomycetota</taxon>
        <taxon>Actinomycetes</taxon>
        <taxon>Streptosporangiales</taxon>
        <taxon>Streptosporangiaceae</taxon>
        <taxon>Spongiactinospora</taxon>
    </lineage>
</organism>
<dbReference type="EMBL" id="QMEY01000003">
    <property type="protein sequence ID" value="RBQ20021.1"/>
    <property type="molecule type" value="Genomic_DNA"/>
</dbReference>
<gene>
    <name evidence="1" type="ORF">DP939_09320</name>
</gene>
<evidence type="ECO:0000313" key="2">
    <source>
        <dbReference type="Proteomes" id="UP000253303"/>
    </source>
</evidence>
<reference evidence="1 2" key="1">
    <citation type="submission" date="2018-06" db="EMBL/GenBank/DDBJ databases">
        <title>Sphaerisporangium craniellae sp. nov., isolated from a marine sponge in the South China Sea.</title>
        <authorList>
            <person name="Li L."/>
        </authorList>
    </citation>
    <scope>NUCLEOTIDE SEQUENCE [LARGE SCALE GENOMIC DNA]</scope>
    <source>
        <strain evidence="1 2">LHW63015</strain>
    </source>
</reference>
<sequence>MGRLNAGSPEPSTPHSPHHIMVGNLLKAVSIKTVLGKFGTGVNDAENGGWLPLSSRSPNPTGASVHSRIHTNDYYDYVNDLMGEARTQQEAFDIIGHVRKQLQGGYWP</sequence>